<comment type="catalytic activity">
    <reaction evidence="6">
        <text>N(6)-[(R)-dihydrolipoyl]-L-lysyl-[protein] + acetyl-CoA = N(6)-[(R)-S(8)-acetyldihydrolipoyl]-L-lysyl-[protein] + CoA</text>
        <dbReference type="Rhea" id="RHEA:17017"/>
        <dbReference type="Rhea" id="RHEA-COMP:10475"/>
        <dbReference type="Rhea" id="RHEA-COMP:10478"/>
        <dbReference type="ChEBI" id="CHEBI:57287"/>
        <dbReference type="ChEBI" id="CHEBI:57288"/>
        <dbReference type="ChEBI" id="CHEBI:83100"/>
        <dbReference type="ChEBI" id="CHEBI:83111"/>
        <dbReference type="EC" id="2.3.1.12"/>
    </reaction>
</comment>
<protein>
    <recommendedName>
        <fullName evidence="6">Acetyltransferase component of pyruvate dehydrogenase complex</fullName>
        <ecNumber evidence="6">2.3.1.12</ecNumber>
    </recommendedName>
</protein>
<keyword evidence="4" id="KW-0809">Transit peptide</keyword>
<dbReference type="GO" id="GO:0045254">
    <property type="term" value="C:pyruvate dehydrogenase complex"/>
    <property type="evidence" value="ECO:0007669"/>
    <property type="project" value="UniProtKB-UniRule"/>
</dbReference>
<keyword evidence="3 6" id="KW-0450">Lipoyl</keyword>
<dbReference type="PROSITE" id="PS51826">
    <property type="entry name" value="PSBD"/>
    <property type="match status" value="1"/>
</dbReference>
<dbReference type="InterPro" id="IPR001078">
    <property type="entry name" value="2-oxoacid_DH_actylTfrase"/>
</dbReference>
<dbReference type="EMBL" id="FMSP01000006">
    <property type="protein sequence ID" value="SCV70967.1"/>
    <property type="molecule type" value="Genomic_DNA"/>
</dbReference>
<dbReference type="SUPFAM" id="SSF47005">
    <property type="entry name" value="Peripheral subunit-binding domain of 2-oxo acid dehydrogenase complex"/>
    <property type="match status" value="1"/>
</dbReference>
<dbReference type="OrthoDB" id="537444at2759"/>
<comment type="cofactor">
    <cofactor evidence="6">
        <name>(R)-lipoate</name>
        <dbReference type="ChEBI" id="CHEBI:83088"/>
    </cofactor>
    <text evidence="6">Binds 1 lipoyl cofactor covalently.</text>
</comment>
<evidence type="ECO:0000256" key="6">
    <source>
        <dbReference type="RuleBase" id="RU361137"/>
    </source>
</evidence>
<proteinExistence type="inferred from homology"/>
<evidence type="ECO:0000259" key="9">
    <source>
        <dbReference type="PROSITE" id="PS51826"/>
    </source>
</evidence>
<evidence type="ECO:0000256" key="1">
    <source>
        <dbReference type="ARBA" id="ARBA00007317"/>
    </source>
</evidence>
<feature type="compositionally biased region" description="Basic and acidic residues" evidence="7">
    <location>
        <begin position="137"/>
        <end position="168"/>
    </location>
</feature>
<dbReference type="AlphaFoldDB" id="A0A238FCQ6"/>
<keyword evidence="5 6" id="KW-0012">Acyltransferase</keyword>
<dbReference type="FunFam" id="3.30.559.10:FF:000003">
    <property type="entry name" value="Acetyltransferase component of pyruvate dehydrogenase complex"/>
    <property type="match status" value="1"/>
</dbReference>
<dbReference type="FunFam" id="2.40.50.100:FF:000010">
    <property type="entry name" value="Acetyltransferase component of pyruvate dehydrogenase complex"/>
    <property type="match status" value="1"/>
</dbReference>
<dbReference type="Gene3D" id="2.40.50.100">
    <property type="match status" value="1"/>
</dbReference>
<evidence type="ECO:0000256" key="2">
    <source>
        <dbReference type="ARBA" id="ARBA00022679"/>
    </source>
</evidence>
<organism evidence="10 11">
    <name type="scientific">Microbotryum intermedium</name>
    <dbReference type="NCBI Taxonomy" id="269621"/>
    <lineage>
        <taxon>Eukaryota</taxon>
        <taxon>Fungi</taxon>
        <taxon>Dikarya</taxon>
        <taxon>Basidiomycota</taxon>
        <taxon>Pucciniomycotina</taxon>
        <taxon>Microbotryomycetes</taxon>
        <taxon>Microbotryales</taxon>
        <taxon>Microbotryaceae</taxon>
        <taxon>Microbotryum</taxon>
    </lineage>
</organism>
<dbReference type="GO" id="GO:0006086">
    <property type="term" value="P:pyruvate decarboxylation to acetyl-CoA"/>
    <property type="evidence" value="ECO:0007669"/>
    <property type="project" value="InterPro"/>
</dbReference>
<gene>
    <name evidence="10" type="ORF">BQ2448_3729</name>
</gene>
<keyword evidence="2 6" id="KW-0808">Transferase</keyword>
<dbReference type="GO" id="GO:0005739">
    <property type="term" value="C:mitochondrion"/>
    <property type="evidence" value="ECO:0007669"/>
    <property type="project" value="UniProtKB-SubCell"/>
</dbReference>
<dbReference type="CDD" id="cd06849">
    <property type="entry name" value="lipoyl_domain"/>
    <property type="match status" value="1"/>
</dbReference>
<dbReference type="InterPro" id="IPR006257">
    <property type="entry name" value="LAT1"/>
</dbReference>
<comment type="subcellular location">
    <subcellularLocation>
        <location evidence="6">Mitochondrion</location>
    </subcellularLocation>
</comment>
<feature type="domain" description="Lipoyl-binding" evidence="8">
    <location>
        <begin position="33"/>
        <end position="109"/>
    </location>
</feature>
<comment type="function">
    <text evidence="6">The pyruvate dehydrogenase complex catalyzes the overall conversion of pyruvate to acetyl-CoA and CO(2).</text>
</comment>
<dbReference type="PANTHER" id="PTHR23151:SF90">
    <property type="entry name" value="DIHYDROLIPOYLLYSINE-RESIDUE ACETYLTRANSFERASE COMPONENT OF PYRUVATE DEHYDROGENASE COMPLEX, MITOCHONDRIAL-RELATED"/>
    <property type="match status" value="1"/>
</dbReference>
<dbReference type="PANTHER" id="PTHR23151">
    <property type="entry name" value="DIHYDROLIPOAMIDE ACETYL/SUCCINYL-TRANSFERASE-RELATED"/>
    <property type="match status" value="1"/>
</dbReference>
<evidence type="ECO:0000259" key="8">
    <source>
        <dbReference type="PROSITE" id="PS50968"/>
    </source>
</evidence>
<dbReference type="InterPro" id="IPR023213">
    <property type="entry name" value="CAT-like_dom_sf"/>
</dbReference>
<feature type="compositionally biased region" description="Low complexity" evidence="7">
    <location>
        <begin position="224"/>
        <end position="246"/>
    </location>
</feature>
<dbReference type="SUPFAM" id="SSF52777">
    <property type="entry name" value="CoA-dependent acyltransferases"/>
    <property type="match status" value="1"/>
</dbReference>
<dbReference type="InterPro" id="IPR003016">
    <property type="entry name" value="2-oxoA_DH_lipoyl-BS"/>
</dbReference>
<dbReference type="InterPro" id="IPR036625">
    <property type="entry name" value="E3-bd_dom_sf"/>
</dbReference>
<dbReference type="InterPro" id="IPR045257">
    <property type="entry name" value="E2/Pdx1"/>
</dbReference>
<evidence type="ECO:0000256" key="5">
    <source>
        <dbReference type="ARBA" id="ARBA00023315"/>
    </source>
</evidence>
<comment type="similarity">
    <text evidence="1 6">Belongs to the 2-oxoacid dehydrogenase family.</text>
</comment>
<dbReference type="GO" id="GO:0004742">
    <property type="term" value="F:dihydrolipoyllysine-residue acetyltransferase activity"/>
    <property type="evidence" value="ECO:0007669"/>
    <property type="project" value="UniProtKB-UniRule"/>
</dbReference>
<feature type="domain" description="Peripheral subunit-binding (PSBD)" evidence="9">
    <location>
        <begin position="180"/>
        <end position="217"/>
    </location>
</feature>
<accession>A0A238FCQ6</accession>
<evidence type="ECO:0000256" key="3">
    <source>
        <dbReference type="ARBA" id="ARBA00022823"/>
    </source>
</evidence>
<dbReference type="NCBIfam" id="TIGR01349">
    <property type="entry name" value="PDHac_trf_mito"/>
    <property type="match status" value="1"/>
</dbReference>
<evidence type="ECO:0000313" key="11">
    <source>
        <dbReference type="Proteomes" id="UP000198372"/>
    </source>
</evidence>
<dbReference type="Pfam" id="PF00364">
    <property type="entry name" value="Biotin_lipoyl"/>
    <property type="match status" value="1"/>
</dbReference>
<dbReference type="EC" id="2.3.1.12" evidence="6"/>
<evidence type="ECO:0000313" key="10">
    <source>
        <dbReference type="EMBL" id="SCV70967.1"/>
    </source>
</evidence>
<dbReference type="InterPro" id="IPR011053">
    <property type="entry name" value="Single_hybrid_motif"/>
</dbReference>
<feature type="region of interest" description="Disordered" evidence="7">
    <location>
        <begin position="126"/>
        <end position="178"/>
    </location>
</feature>
<dbReference type="InterPro" id="IPR004167">
    <property type="entry name" value="PSBD"/>
</dbReference>
<dbReference type="Pfam" id="PF02817">
    <property type="entry name" value="E3_binding"/>
    <property type="match status" value="1"/>
</dbReference>
<dbReference type="Proteomes" id="UP000198372">
    <property type="component" value="Unassembled WGS sequence"/>
</dbReference>
<dbReference type="Gene3D" id="3.30.559.10">
    <property type="entry name" value="Chloramphenicol acetyltransferase-like domain"/>
    <property type="match status" value="1"/>
</dbReference>
<reference evidence="11" key="1">
    <citation type="submission" date="2016-09" db="EMBL/GenBank/DDBJ databases">
        <authorList>
            <person name="Jeantristanb JTB J.-T."/>
            <person name="Ricardo R."/>
        </authorList>
    </citation>
    <scope>NUCLEOTIDE SEQUENCE [LARGE SCALE GENOMIC DNA]</scope>
</reference>
<dbReference type="InterPro" id="IPR000089">
    <property type="entry name" value="Biotin_lipoyl"/>
</dbReference>
<evidence type="ECO:0000256" key="7">
    <source>
        <dbReference type="SAM" id="MobiDB-lite"/>
    </source>
</evidence>
<feature type="region of interest" description="Disordered" evidence="7">
    <location>
        <begin position="224"/>
        <end position="254"/>
    </location>
</feature>
<sequence>MIRQLVQQRARSLARSSVSSPRHLHASSRSHALTKFMFPAMSPTMTEGGIASWKKKEGEAFAPGDVLLEIETDKATMDVEAQDEGVLGKIIVGDGAKGVKVGSVVAILAEEGDDVSEAAVKALTEDGAGEAAPSEVAEDKPQEKAAEAPEPKKQDSKAEAPSAPKKESSMQPSGDHPVILASPLAKRLALEQGIPLAKIKGSGPGGRIVKADIESYKPEAPKAAAASSSSSSSAAPSASSSAAPAKFTDNPVSNMRRTIASRLTESKSGTPHYYLTSEINMDRVAKLRDVFNSAANSAEADGGVKDGVKTGTKLSFNDFVVKASALALQDVPEVNSGWHGDFVRQYHTADISVAVATPNGLITPIIPDVGAKGLATVSTLTKQLAGKARDGKLKPEEYQGGSFTISNLGMFGVESFTAIINPPQSCILAVGATEKKLVLDSESEKGFKEVNVMKVTLSCDHRVVDGAIGARWLKSFKAYLEVSSELQMGFVSPLSLML</sequence>
<dbReference type="Gene3D" id="4.10.320.10">
    <property type="entry name" value="E3-binding domain"/>
    <property type="match status" value="1"/>
</dbReference>
<dbReference type="STRING" id="269621.A0A238FCQ6"/>
<dbReference type="Pfam" id="PF00198">
    <property type="entry name" value="2-oxoacid_dh"/>
    <property type="match status" value="1"/>
</dbReference>
<name>A0A238FCQ6_9BASI</name>
<dbReference type="PROSITE" id="PS00189">
    <property type="entry name" value="LIPOYL"/>
    <property type="match status" value="1"/>
</dbReference>
<dbReference type="SUPFAM" id="SSF51230">
    <property type="entry name" value="Single hybrid motif"/>
    <property type="match status" value="1"/>
</dbReference>
<keyword evidence="11" id="KW-1185">Reference proteome</keyword>
<evidence type="ECO:0000256" key="4">
    <source>
        <dbReference type="ARBA" id="ARBA00022946"/>
    </source>
</evidence>
<dbReference type="PROSITE" id="PS50968">
    <property type="entry name" value="BIOTINYL_LIPOYL"/>
    <property type="match status" value="1"/>
</dbReference>